<dbReference type="VEuPathDB" id="PlasmoDB:PmUG01_13067200"/>
<keyword evidence="1" id="KW-1133">Transmembrane helix</keyword>
<protein>
    <recommendedName>
        <fullName evidence="4">Pv-fam-d protein</fullName>
    </recommendedName>
</protein>
<dbReference type="KEGG" id="pmal:PMUG01_13067200"/>
<evidence type="ECO:0000313" key="3">
    <source>
        <dbReference type="Proteomes" id="UP000219813"/>
    </source>
</evidence>
<feature type="transmembrane region" description="Helical" evidence="1">
    <location>
        <begin position="167"/>
        <end position="187"/>
    </location>
</feature>
<accession>A0A1D3TDN0</accession>
<feature type="transmembrane region" description="Helical" evidence="1">
    <location>
        <begin position="199"/>
        <end position="216"/>
    </location>
</feature>
<evidence type="ECO:0008006" key="4">
    <source>
        <dbReference type="Google" id="ProtNLM"/>
    </source>
</evidence>
<dbReference type="RefSeq" id="XP_028864010.1">
    <property type="nucleotide sequence ID" value="XM_029007641.1"/>
</dbReference>
<sequence>MVLNSKVTDFSRINSGISSNKKINLNNSSGIKVRRLLHGHIYNDYEYSEFNLNDNFQKNYQNSYDSLRSRYNFDSSNDSLKSSRIFAGSNDSLYSVDYPDETNRELKEKPIQTKSYKLERKDKSSGISNYLKKLDTKYETILEKLLGFEHIEINKFTDKPVENKKELALKVFTPILLFLIISIIIMTKLIWHLPIKRHIYHFRIYSIVLSINFLFYF</sequence>
<reference evidence="2 3" key="1">
    <citation type="submission" date="2016-06" db="EMBL/GenBank/DDBJ databases">
        <authorList>
            <consortium name="Pathogen Informatics"/>
        </authorList>
    </citation>
    <scope>NUCLEOTIDE SEQUENCE [LARGE SCALE GENOMIC DNA]</scope>
</reference>
<dbReference type="GeneID" id="39871392"/>
<keyword evidence="3" id="KW-1185">Reference proteome</keyword>
<keyword evidence="1" id="KW-0812">Transmembrane</keyword>
<keyword evidence="1" id="KW-0472">Membrane</keyword>
<evidence type="ECO:0000313" key="2">
    <source>
        <dbReference type="EMBL" id="SCP03027.1"/>
    </source>
</evidence>
<dbReference type="Proteomes" id="UP000219813">
    <property type="component" value="Chromosome 13"/>
</dbReference>
<proteinExistence type="predicted"/>
<name>A0A1D3TDN0_PLAMA</name>
<evidence type="ECO:0000256" key="1">
    <source>
        <dbReference type="SAM" id="Phobius"/>
    </source>
</evidence>
<dbReference type="EMBL" id="LT594634">
    <property type="protein sequence ID" value="SCP03027.1"/>
    <property type="molecule type" value="Genomic_DNA"/>
</dbReference>
<dbReference type="AlphaFoldDB" id="A0A1D3TDN0"/>
<gene>
    <name evidence="2" type="primary">PmUG01_13067200</name>
    <name evidence="2" type="ORF">PMUG01_13067200</name>
</gene>
<organism evidence="2 3">
    <name type="scientific">Plasmodium malariae</name>
    <dbReference type="NCBI Taxonomy" id="5858"/>
    <lineage>
        <taxon>Eukaryota</taxon>
        <taxon>Sar</taxon>
        <taxon>Alveolata</taxon>
        <taxon>Apicomplexa</taxon>
        <taxon>Aconoidasida</taxon>
        <taxon>Haemosporida</taxon>
        <taxon>Plasmodiidae</taxon>
        <taxon>Plasmodium</taxon>
        <taxon>Plasmodium (Plasmodium)</taxon>
    </lineage>
</organism>